<dbReference type="Gene3D" id="3.40.50.300">
    <property type="entry name" value="P-loop containing nucleotide triphosphate hydrolases"/>
    <property type="match status" value="1"/>
</dbReference>
<feature type="domain" description="HD" evidence="2">
    <location>
        <begin position="47"/>
        <end position="133"/>
    </location>
</feature>
<evidence type="ECO:0000313" key="4">
    <source>
        <dbReference type="EMBL" id="KST69635.1"/>
    </source>
</evidence>
<dbReference type="SUPFAM" id="SSF109604">
    <property type="entry name" value="HD-domain/PDEase-like"/>
    <property type="match status" value="1"/>
</dbReference>
<dbReference type="GO" id="GO:0000166">
    <property type="term" value="F:nucleotide binding"/>
    <property type="evidence" value="ECO:0007669"/>
    <property type="project" value="UniProtKB-KW"/>
</dbReference>
<dbReference type="InterPro" id="IPR003607">
    <property type="entry name" value="HD/PDEase_dom"/>
</dbReference>
<evidence type="ECO:0000313" key="3">
    <source>
        <dbReference type="EMBL" id="KST65190.1"/>
    </source>
</evidence>
<dbReference type="InterPro" id="IPR027417">
    <property type="entry name" value="P-loop_NTPase"/>
</dbReference>
<keyword evidence="1" id="KW-0547">Nucleotide-binding</keyword>
<evidence type="ECO:0000313" key="5">
    <source>
        <dbReference type="Proteomes" id="UP000053372"/>
    </source>
</evidence>
<proteinExistence type="predicted"/>
<dbReference type="Gene3D" id="1.10.3090.10">
    <property type="entry name" value="cca-adding enzyme, domain 2"/>
    <property type="match status" value="1"/>
</dbReference>
<sequence>MTWIFPHCPTGDSLSIDWSVLEREFDCLAQLADCPQDKRFHAEGDVLTHTRLVCEALVNLSEWQMLPEQKRSILFAAALLHDIGKPSTTEIEEDGTISSKGHVLQGVRMTQQILWDLGVPFHCREEVVNLVRYGSLPLWFWDKPNPEKAVIQVSQFVGCDMLAMLAEADVKGRCCSDRDVLLERIDFFREFCRENDCFDQPRSFLSPHSRFVYFHKENADPNYHAYDDTHFQVTMMSGLPGSGKDTWIKENCSDLKVISLDELRRSMGVEPTENQGIVANRAKAIAKEYMRNGESFVWNATNINRQLRDILIRLFTSYQARIRIVYLETAWEELLQRNKTRVHKVPEKVLYKMRNRLDVPRITEAHEVEWVISATRK</sequence>
<evidence type="ECO:0000256" key="1">
    <source>
        <dbReference type="ARBA" id="ARBA00022741"/>
    </source>
</evidence>
<reference evidence="3 5" key="1">
    <citation type="journal article" date="2015" name="Genome Announc.">
        <title>Draft Genome of the Euendolithic (true boring) Cyanobacterium Mastigocoleus testarum strain BC008.</title>
        <authorList>
            <person name="Guida B.S."/>
            <person name="Garcia-Pichel F."/>
        </authorList>
    </citation>
    <scope>NUCLEOTIDE SEQUENCE [LARGE SCALE GENOMIC DNA]</scope>
    <source>
        <strain evidence="3 5">BC008</strain>
    </source>
</reference>
<dbReference type="CDD" id="cd00077">
    <property type="entry name" value="HDc"/>
    <property type="match status" value="1"/>
</dbReference>
<protein>
    <submittedName>
        <fullName evidence="3">Poly(A) polymerase</fullName>
    </submittedName>
</protein>
<organism evidence="3 5">
    <name type="scientific">Mastigocoleus testarum BC008</name>
    <dbReference type="NCBI Taxonomy" id="371196"/>
    <lineage>
        <taxon>Bacteria</taxon>
        <taxon>Bacillati</taxon>
        <taxon>Cyanobacteriota</taxon>
        <taxon>Cyanophyceae</taxon>
        <taxon>Nostocales</taxon>
        <taxon>Hapalosiphonaceae</taxon>
        <taxon>Mastigocoleus</taxon>
    </lineage>
</organism>
<dbReference type="InterPro" id="IPR006674">
    <property type="entry name" value="HD_domain"/>
</dbReference>
<evidence type="ECO:0000259" key="2">
    <source>
        <dbReference type="Pfam" id="PF01966"/>
    </source>
</evidence>
<gene>
    <name evidence="4" type="ORF">BC008_04850</name>
    <name evidence="3" type="ORF">BC008_20565</name>
</gene>
<dbReference type="NCBIfam" id="TIGR00277">
    <property type="entry name" value="HDIG"/>
    <property type="match status" value="1"/>
</dbReference>
<dbReference type="SUPFAM" id="SSF52540">
    <property type="entry name" value="P-loop containing nucleoside triphosphate hydrolases"/>
    <property type="match status" value="1"/>
</dbReference>
<dbReference type="InterPro" id="IPR006675">
    <property type="entry name" value="HDIG_dom"/>
</dbReference>
<dbReference type="RefSeq" id="WP_036267302.1">
    <property type="nucleotide sequence ID" value="NZ_LMTZ01000017.1"/>
</dbReference>
<dbReference type="EMBL" id="LMTZ01000111">
    <property type="protein sequence ID" value="KST65190.1"/>
    <property type="molecule type" value="Genomic_DNA"/>
</dbReference>
<name>A0A0V7ZLM8_9CYAN</name>
<dbReference type="PANTHER" id="PTHR47545">
    <property type="entry name" value="MULTIFUNCTIONAL CCA PROTEIN"/>
    <property type="match status" value="1"/>
</dbReference>
<dbReference type="AlphaFoldDB" id="A0A0V7ZLM8"/>
<dbReference type="Pfam" id="PF01966">
    <property type="entry name" value="HD"/>
    <property type="match status" value="1"/>
</dbReference>
<dbReference type="EMBL" id="LMTZ01000017">
    <property type="protein sequence ID" value="KST69635.1"/>
    <property type="molecule type" value="Genomic_DNA"/>
</dbReference>
<dbReference type="PANTHER" id="PTHR47545:SF1">
    <property type="entry name" value="MULTIFUNCTIONAL CCA PROTEIN"/>
    <property type="match status" value="1"/>
</dbReference>
<dbReference type="InterPro" id="IPR050124">
    <property type="entry name" value="tRNA_CCA-adding_enzyme"/>
</dbReference>
<dbReference type="Pfam" id="PF13671">
    <property type="entry name" value="AAA_33"/>
    <property type="match status" value="1"/>
</dbReference>
<comment type="caution">
    <text evidence="3">The sequence shown here is derived from an EMBL/GenBank/DDBJ whole genome shotgun (WGS) entry which is preliminary data.</text>
</comment>
<dbReference type="OrthoDB" id="9805698at2"/>
<accession>A0A0V7ZLM8</accession>
<dbReference type="Proteomes" id="UP000053372">
    <property type="component" value="Unassembled WGS sequence"/>
</dbReference>
<keyword evidence="5" id="KW-1185">Reference proteome</keyword>